<evidence type="ECO:0000313" key="2">
    <source>
        <dbReference type="Proteomes" id="UP001311232"/>
    </source>
</evidence>
<dbReference type="Proteomes" id="UP001311232">
    <property type="component" value="Unassembled WGS sequence"/>
</dbReference>
<dbReference type="AlphaFoldDB" id="A0AAV9RQW0"/>
<organism evidence="1 2">
    <name type="scientific">Crenichthys baileyi</name>
    <name type="common">White River springfish</name>
    <dbReference type="NCBI Taxonomy" id="28760"/>
    <lineage>
        <taxon>Eukaryota</taxon>
        <taxon>Metazoa</taxon>
        <taxon>Chordata</taxon>
        <taxon>Craniata</taxon>
        <taxon>Vertebrata</taxon>
        <taxon>Euteleostomi</taxon>
        <taxon>Actinopterygii</taxon>
        <taxon>Neopterygii</taxon>
        <taxon>Teleostei</taxon>
        <taxon>Neoteleostei</taxon>
        <taxon>Acanthomorphata</taxon>
        <taxon>Ovalentaria</taxon>
        <taxon>Atherinomorphae</taxon>
        <taxon>Cyprinodontiformes</taxon>
        <taxon>Goodeidae</taxon>
        <taxon>Crenichthys</taxon>
    </lineage>
</organism>
<evidence type="ECO:0000313" key="1">
    <source>
        <dbReference type="EMBL" id="KAK5611438.1"/>
    </source>
</evidence>
<name>A0AAV9RQW0_9TELE</name>
<dbReference type="EMBL" id="JAHHUM010001479">
    <property type="protein sequence ID" value="KAK5611438.1"/>
    <property type="molecule type" value="Genomic_DNA"/>
</dbReference>
<keyword evidence="2" id="KW-1185">Reference proteome</keyword>
<protein>
    <submittedName>
        <fullName evidence="1">Uncharacterized protein</fullName>
    </submittedName>
</protein>
<accession>A0AAV9RQW0</accession>
<sequence>MQWLPPIPGISIQSAYAENPDPLISRRLHGLHSQLAAFWFQGSSGLPANEPSSPSTVLTLQENPPCGIIILRASKDYLDHFTYLTHSQSFHPPPHIPPL</sequence>
<proteinExistence type="predicted"/>
<reference evidence="1 2" key="1">
    <citation type="submission" date="2021-06" db="EMBL/GenBank/DDBJ databases">
        <authorList>
            <person name="Palmer J.M."/>
        </authorList>
    </citation>
    <scope>NUCLEOTIDE SEQUENCE [LARGE SCALE GENOMIC DNA]</scope>
    <source>
        <strain evidence="1 2">MEX-2019</strain>
        <tissue evidence="1">Muscle</tissue>
    </source>
</reference>
<gene>
    <name evidence="1" type="ORF">CRENBAI_016909</name>
</gene>
<comment type="caution">
    <text evidence="1">The sequence shown here is derived from an EMBL/GenBank/DDBJ whole genome shotgun (WGS) entry which is preliminary data.</text>
</comment>